<feature type="compositionally biased region" description="Acidic residues" evidence="1">
    <location>
        <begin position="59"/>
        <end position="68"/>
    </location>
</feature>
<feature type="compositionally biased region" description="Pro residues" evidence="1">
    <location>
        <begin position="307"/>
        <end position="327"/>
    </location>
</feature>
<evidence type="ECO:0000256" key="1">
    <source>
        <dbReference type="SAM" id="MobiDB-lite"/>
    </source>
</evidence>
<feature type="region of interest" description="Disordered" evidence="1">
    <location>
        <begin position="359"/>
        <end position="388"/>
    </location>
</feature>
<feature type="compositionally biased region" description="Low complexity" evidence="1">
    <location>
        <begin position="129"/>
        <end position="143"/>
    </location>
</feature>
<sequence>MAHPQPQLSLAAELDAPAPVKGPPVGREVGAPAEPASARTHLKTQQANPWPYHGPGSGVDDDVDDDDCQPSATVYPKARPSPSGAADCCQIPVPVAEAPCQSGDYASYRPCVDASSTAEGKGDGSPPSVDDTTTTTTAAAVAAPNHIHGSSGRLDSETGPADGTGSWEPRTDPRPVKPFSEAHRPVATSSSSPATHVNQLHVYTASTPPRLPGPSQTVPTSAATSCAQRPDHAPLDAQQWPQDLLLQDAAAAAAPSHMSCSPPPPYSLEDRRPPASGHRLPPPLPPRRYPIQQSGGGLGAGPSSPVSYPPPPKTYYNPVPPAYPPRPGSSVAPLFSAASAKNLLDKTSQFLENELRSLVYGSPVPPSRPAYVPGRPQQRGLPPPGWRP</sequence>
<dbReference type="STRING" id="1081109.A0A167X612"/>
<dbReference type="EMBL" id="AZGY01000024">
    <property type="protein sequence ID" value="KZZ89675.1"/>
    <property type="molecule type" value="Genomic_DNA"/>
</dbReference>
<reference evidence="2 3" key="1">
    <citation type="journal article" date="2016" name="Genome Biol. Evol.">
        <title>Divergent and convergent evolution of fungal pathogenicity.</title>
        <authorList>
            <person name="Shang Y."/>
            <person name="Xiao G."/>
            <person name="Zheng P."/>
            <person name="Cen K."/>
            <person name="Zhan S."/>
            <person name="Wang C."/>
        </authorList>
    </citation>
    <scope>NUCLEOTIDE SEQUENCE [LARGE SCALE GENOMIC DNA]</scope>
    <source>
        <strain evidence="2 3">RCEF 2490</strain>
    </source>
</reference>
<accession>A0A167X612</accession>
<comment type="caution">
    <text evidence="2">The sequence shown here is derived from an EMBL/GenBank/DDBJ whole genome shotgun (WGS) entry which is preliminary data.</text>
</comment>
<evidence type="ECO:0000313" key="2">
    <source>
        <dbReference type="EMBL" id="KZZ89675.1"/>
    </source>
</evidence>
<name>A0A167X612_9HYPO</name>
<dbReference type="Proteomes" id="UP000078544">
    <property type="component" value="Unassembled WGS sequence"/>
</dbReference>
<gene>
    <name evidence="2" type="ORF">AAL_07568</name>
</gene>
<dbReference type="AlphaFoldDB" id="A0A167X612"/>
<feature type="region of interest" description="Disordered" evidence="1">
    <location>
        <begin position="1"/>
        <end position="329"/>
    </location>
</feature>
<feature type="compositionally biased region" description="Polar residues" evidence="1">
    <location>
        <begin position="214"/>
        <end position="227"/>
    </location>
</feature>
<feature type="compositionally biased region" description="Low complexity" evidence="1">
    <location>
        <begin position="235"/>
        <end position="255"/>
    </location>
</feature>
<organism evidence="2 3">
    <name type="scientific">Moelleriella libera RCEF 2490</name>
    <dbReference type="NCBI Taxonomy" id="1081109"/>
    <lineage>
        <taxon>Eukaryota</taxon>
        <taxon>Fungi</taxon>
        <taxon>Dikarya</taxon>
        <taxon>Ascomycota</taxon>
        <taxon>Pezizomycotina</taxon>
        <taxon>Sordariomycetes</taxon>
        <taxon>Hypocreomycetidae</taxon>
        <taxon>Hypocreales</taxon>
        <taxon>Clavicipitaceae</taxon>
        <taxon>Moelleriella</taxon>
    </lineage>
</organism>
<feature type="compositionally biased region" description="Polar residues" evidence="1">
    <location>
        <begin position="187"/>
        <end position="198"/>
    </location>
</feature>
<protein>
    <submittedName>
        <fullName evidence="2">Uncharacterized protein</fullName>
    </submittedName>
</protein>
<feature type="compositionally biased region" description="Basic and acidic residues" evidence="1">
    <location>
        <begin position="169"/>
        <end position="184"/>
    </location>
</feature>
<evidence type="ECO:0000313" key="3">
    <source>
        <dbReference type="Proteomes" id="UP000078544"/>
    </source>
</evidence>
<keyword evidence="3" id="KW-1185">Reference proteome</keyword>
<proteinExistence type="predicted"/>